<dbReference type="Pfam" id="PF07495">
    <property type="entry name" value="Y_Y_Y"/>
    <property type="match status" value="1"/>
</dbReference>
<evidence type="ECO:0000256" key="1">
    <source>
        <dbReference type="ARBA" id="ARBA00012282"/>
    </source>
</evidence>
<dbReference type="FunFam" id="3.20.20.450:FF:000001">
    <property type="entry name" value="Cyclic di-GMP phosphodiesterase yahA"/>
    <property type="match status" value="1"/>
</dbReference>
<evidence type="ECO:0000259" key="6">
    <source>
        <dbReference type="PROSITE" id="PS50113"/>
    </source>
</evidence>
<evidence type="ECO:0000259" key="7">
    <source>
        <dbReference type="PROSITE" id="PS50883"/>
    </source>
</evidence>
<dbReference type="Pfam" id="PF13426">
    <property type="entry name" value="PAS_9"/>
    <property type="match status" value="1"/>
</dbReference>
<dbReference type="Gene3D" id="2.60.40.10">
    <property type="entry name" value="Immunoglobulins"/>
    <property type="match status" value="1"/>
</dbReference>
<dbReference type="InterPro" id="IPR035965">
    <property type="entry name" value="PAS-like_dom_sf"/>
</dbReference>
<keyword evidence="4" id="KW-0732">Signal</keyword>
<dbReference type="SMART" id="SM00091">
    <property type="entry name" value="PAS"/>
    <property type="match status" value="1"/>
</dbReference>
<dbReference type="PROSITE" id="PS50887">
    <property type="entry name" value="GGDEF"/>
    <property type="match status" value="1"/>
</dbReference>
<dbReference type="SUPFAM" id="SSF50998">
    <property type="entry name" value="Quinoprotein alcohol dehydrogenase-like"/>
    <property type="match status" value="1"/>
</dbReference>
<dbReference type="InterPro" id="IPR011047">
    <property type="entry name" value="Quinoprotein_ADH-like_sf"/>
</dbReference>
<feature type="domain" description="EAL" evidence="7">
    <location>
        <begin position="1168"/>
        <end position="1422"/>
    </location>
</feature>
<dbReference type="InterPro" id="IPR001610">
    <property type="entry name" value="PAC"/>
</dbReference>
<evidence type="ECO:0000313" key="10">
    <source>
        <dbReference type="Proteomes" id="UP000281474"/>
    </source>
</evidence>
<dbReference type="PANTHER" id="PTHR44757:SF2">
    <property type="entry name" value="BIOFILM ARCHITECTURE MAINTENANCE PROTEIN MBAA"/>
    <property type="match status" value="1"/>
</dbReference>
<dbReference type="EC" id="3.1.4.52" evidence="1"/>
<dbReference type="SMART" id="SM00267">
    <property type="entry name" value="GGDEF"/>
    <property type="match status" value="1"/>
</dbReference>
<dbReference type="PROSITE" id="PS50113">
    <property type="entry name" value="PAC"/>
    <property type="match status" value="2"/>
</dbReference>
<dbReference type="SUPFAM" id="SSF55073">
    <property type="entry name" value="Nucleotide cyclase"/>
    <property type="match status" value="1"/>
</dbReference>
<dbReference type="Pfam" id="PF00990">
    <property type="entry name" value="GGDEF"/>
    <property type="match status" value="1"/>
</dbReference>
<dbReference type="InterPro" id="IPR001633">
    <property type="entry name" value="EAL_dom"/>
</dbReference>
<dbReference type="InterPro" id="IPR035919">
    <property type="entry name" value="EAL_sf"/>
</dbReference>
<dbReference type="InterPro" id="IPR011123">
    <property type="entry name" value="Y_Y_Y"/>
</dbReference>
<dbReference type="Gene3D" id="3.30.450.20">
    <property type="entry name" value="PAS domain"/>
    <property type="match status" value="2"/>
</dbReference>
<feature type="compositionally biased region" description="Polar residues" evidence="3">
    <location>
        <begin position="25"/>
        <end position="37"/>
    </location>
</feature>
<feature type="region of interest" description="Disordered" evidence="3">
    <location>
        <begin position="25"/>
        <end position="47"/>
    </location>
</feature>
<dbReference type="NCBIfam" id="TIGR00254">
    <property type="entry name" value="GGDEF"/>
    <property type="match status" value="1"/>
</dbReference>
<protein>
    <recommendedName>
        <fullName evidence="1">cyclic-guanylate-specific phosphodiesterase</fullName>
        <ecNumber evidence="1">3.1.4.52</ecNumber>
    </recommendedName>
</protein>
<dbReference type="InterPro" id="IPR013655">
    <property type="entry name" value="PAS_fold_3"/>
</dbReference>
<feature type="domain" description="GGDEF" evidence="8">
    <location>
        <begin position="1026"/>
        <end position="1159"/>
    </location>
</feature>
<dbReference type="Pfam" id="PF07494">
    <property type="entry name" value="Reg_prop"/>
    <property type="match status" value="2"/>
</dbReference>
<dbReference type="Gene3D" id="3.20.20.450">
    <property type="entry name" value="EAL domain"/>
    <property type="match status" value="1"/>
</dbReference>
<dbReference type="Proteomes" id="UP000281474">
    <property type="component" value="Unassembled WGS sequence"/>
</dbReference>
<dbReference type="SMART" id="SM00052">
    <property type="entry name" value="EAL"/>
    <property type="match status" value="1"/>
</dbReference>
<feature type="domain" description="PAC" evidence="6">
    <location>
        <begin position="946"/>
        <end position="998"/>
    </location>
</feature>
<feature type="domain" description="PAC" evidence="6">
    <location>
        <begin position="826"/>
        <end position="879"/>
    </location>
</feature>
<dbReference type="PANTHER" id="PTHR44757">
    <property type="entry name" value="DIGUANYLATE CYCLASE DGCP"/>
    <property type="match status" value="1"/>
</dbReference>
<organism evidence="9 10">
    <name type="scientific">Parashewanella curva</name>
    <dbReference type="NCBI Taxonomy" id="2338552"/>
    <lineage>
        <taxon>Bacteria</taxon>
        <taxon>Pseudomonadati</taxon>
        <taxon>Pseudomonadota</taxon>
        <taxon>Gammaproteobacteria</taxon>
        <taxon>Alteromonadales</taxon>
        <taxon>Shewanellaceae</taxon>
        <taxon>Parashewanella</taxon>
    </lineage>
</organism>
<dbReference type="Pfam" id="PF00563">
    <property type="entry name" value="EAL"/>
    <property type="match status" value="1"/>
</dbReference>
<dbReference type="PROSITE" id="PS50112">
    <property type="entry name" value="PAS"/>
    <property type="match status" value="1"/>
</dbReference>
<dbReference type="InterPro" id="IPR013783">
    <property type="entry name" value="Ig-like_fold"/>
</dbReference>
<feature type="compositionally biased region" description="Basic and acidic residues" evidence="3">
    <location>
        <begin position="38"/>
        <end position="47"/>
    </location>
</feature>
<dbReference type="GO" id="GO:0071111">
    <property type="term" value="F:cyclic-guanylate-specific phosphodiesterase activity"/>
    <property type="evidence" value="ECO:0007669"/>
    <property type="project" value="UniProtKB-EC"/>
</dbReference>
<dbReference type="Pfam" id="PF08447">
    <property type="entry name" value="PAS_3"/>
    <property type="match status" value="1"/>
</dbReference>
<dbReference type="InterPro" id="IPR000700">
    <property type="entry name" value="PAS-assoc_C"/>
</dbReference>
<dbReference type="SUPFAM" id="SSF141868">
    <property type="entry name" value="EAL domain-like"/>
    <property type="match status" value="1"/>
</dbReference>
<dbReference type="CDD" id="cd00130">
    <property type="entry name" value="PAS"/>
    <property type="match status" value="1"/>
</dbReference>
<feature type="chain" id="PRO_5018227757" description="cyclic-guanylate-specific phosphodiesterase" evidence="4">
    <location>
        <begin position="21"/>
        <end position="1423"/>
    </location>
</feature>
<keyword evidence="2" id="KW-0973">c-di-GMP</keyword>
<dbReference type="OrthoDB" id="9804951at2"/>
<feature type="signal peptide" evidence="4">
    <location>
        <begin position="1"/>
        <end position="20"/>
    </location>
</feature>
<dbReference type="InterPro" id="IPR011110">
    <property type="entry name" value="Reg_prop"/>
</dbReference>
<name>A0A3L8PYP9_9GAMM</name>
<evidence type="ECO:0000256" key="2">
    <source>
        <dbReference type="ARBA" id="ARBA00022636"/>
    </source>
</evidence>
<dbReference type="CDD" id="cd01949">
    <property type="entry name" value="GGDEF"/>
    <property type="match status" value="1"/>
</dbReference>
<dbReference type="EMBL" id="QZEI01000017">
    <property type="protein sequence ID" value="RLV60350.1"/>
    <property type="molecule type" value="Genomic_DNA"/>
</dbReference>
<evidence type="ECO:0000259" key="8">
    <source>
        <dbReference type="PROSITE" id="PS50887"/>
    </source>
</evidence>
<evidence type="ECO:0000256" key="4">
    <source>
        <dbReference type="SAM" id="SignalP"/>
    </source>
</evidence>
<dbReference type="InterPro" id="IPR043128">
    <property type="entry name" value="Rev_trsase/Diguanyl_cyclase"/>
</dbReference>
<evidence type="ECO:0000256" key="3">
    <source>
        <dbReference type="SAM" id="MobiDB-lite"/>
    </source>
</evidence>
<dbReference type="Gene3D" id="2.130.10.10">
    <property type="entry name" value="YVTN repeat-like/Quinoprotein amine dehydrogenase"/>
    <property type="match status" value="2"/>
</dbReference>
<sequence length="1423" mass="161898">MYFRHICAVFLLILSGTIHASGNSVEASQTKPTSITEQKSDDSISKDEETDLIEIPESHIILNTETYGVAEGLSQSTVTSIVEDKDGFLWVGTVNGLNRFDGTEFTHYYAGESGLPSSFIRSLFVDDNGTLWVGTDSGLARYNIKLEIFEKVHDELINSEPVWSIEAQNDSIAITTDSKILINVRHNPKVLYEDSSPIGIRNFVLLTDSKLVFRSYNKELFYLQNGQKKLIKKNINDLISHNNNVYFSSEDGLFKLNSNYSKKVLNRTSYNHLAIYKNQLLGLNNQIIYNITKNEVIGKIEGKLFPIITFKTESNDFYIGSIDYGLTTIKNVKNLINRLNLTESSVWSLENNHDKIYYSTNDEISVLNIDLFKVNTKKSKLKGYKFIAPFKSKLYIASNSGLYFFDNKSNSSTKIIDGKITAVLKDKGSLLAGTDKGYLYKIQEKQVINKIKVSDKKPIFDIIKNKNSIYIASKDGLFEIKPNIINKIYDQEIHSICISDNNLYLGTSNSLKKYHLVNNSYSTVHNGNKFIYSIYCKNDEVIATSQSELLIILNNNHYSLKMNNGSQSEYNTATILPYKKNKFLLAGVQGISIFDFKKLKNHIKSSKEITTHISSISILNKKVDLKEHKQNNKYIFNYSDSPFTFNFSSTQASSEFKYLMRGIDSEWISAKYNSATYTNIPHGEYTFEIVAIDPLTEKQGNVKALTVVINPPWWLDREAKFTYFLICLLILALIIKFLKNRRETQKQIALSEERLMLSLWGSGDEMWDWDIRTGKIFRSNVWQSLNFPEIGQRAENEDQGHNIHPMDRKHVNKMLSEHLNASTDIFEVPYRVKDKNGDWIWILDRARVVEREDDGSPVRMTGTIKNINDFKRNEEQLKLFGTAIENISEGMFILDADFQFIEVNSACCKIMRCSNEELIGKKLKFTQYPDSFTQQVKHMLTNYGRWTSEIDAQRNDSSLFKMDVTIDTIYDHRGNTSHFVAIFSDVTIKKAQEQEMRQIASTDNLTGLPNRDSLQLTLTSLVTRKARHSLLVLDIDNFKKINDSLGHALGDELLVQVSKRMTEALDGDATLYRLGGDEFAIVIEKLTDIKYIAAIASRIIETFIKPVSLKTHQAVVGVSIGIVLYPDDEANEHDLLRSAEVAMYSAKSNGGNSFNFYKESENAGAIRQLEVENLIREALEKDYFEVYYQPKISLSSNKLSGMEALVRLIHPVHGFISPAEFIPIAEETGLIVELGEIVLSKACHATQKWVEKYGFNGRVAVNLSSRQFALPDLEKRITQVLKYSELDSKHLEIEITESTVIQDPEQAIKVMTKLRNMGISLALDDFGTGYSSLTYLKDFPISTIKIDKSFIDDIDKSDRDLKMVDSIITIAHNMELKVVAEGVEEQNQLTALRALKCEEIQGYIFSKPLPPLEFTKFLKNNKG</sequence>
<accession>A0A3L8PYP9</accession>
<dbReference type="SUPFAM" id="SSF55785">
    <property type="entry name" value="PYP-like sensor domain (PAS domain)"/>
    <property type="match status" value="2"/>
</dbReference>
<proteinExistence type="predicted"/>
<dbReference type="InterPro" id="IPR052155">
    <property type="entry name" value="Biofilm_reg_signaling"/>
</dbReference>
<evidence type="ECO:0000313" key="9">
    <source>
        <dbReference type="EMBL" id="RLV60350.1"/>
    </source>
</evidence>
<keyword evidence="10" id="KW-1185">Reference proteome</keyword>
<evidence type="ECO:0000259" key="5">
    <source>
        <dbReference type="PROSITE" id="PS50112"/>
    </source>
</evidence>
<dbReference type="SMART" id="SM00086">
    <property type="entry name" value="PAC"/>
    <property type="match status" value="2"/>
</dbReference>
<dbReference type="PROSITE" id="PS50883">
    <property type="entry name" value="EAL"/>
    <property type="match status" value="1"/>
</dbReference>
<dbReference type="InterPro" id="IPR015943">
    <property type="entry name" value="WD40/YVTN_repeat-like_dom_sf"/>
</dbReference>
<dbReference type="InterPro" id="IPR000160">
    <property type="entry name" value="GGDEF_dom"/>
</dbReference>
<dbReference type="RefSeq" id="WP_121838382.1">
    <property type="nucleotide sequence ID" value="NZ_ML014766.1"/>
</dbReference>
<gene>
    <name evidence="9" type="ORF">D5018_07440</name>
</gene>
<reference evidence="9 10" key="1">
    <citation type="submission" date="2018-09" db="EMBL/GenBank/DDBJ databases">
        <title>Phylogeny of the Shewanellaceae, and recommendation for two new genera, Pseudoshewanella and Parashewanella.</title>
        <authorList>
            <person name="Wang G."/>
        </authorList>
    </citation>
    <scope>NUCLEOTIDE SEQUENCE [LARGE SCALE GENOMIC DNA]</scope>
    <source>
        <strain evidence="9 10">C51</strain>
    </source>
</reference>
<dbReference type="SUPFAM" id="SSF63829">
    <property type="entry name" value="Calcium-dependent phosphotriesterase"/>
    <property type="match status" value="1"/>
</dbReference>
<dbReference type="NCBIfam" id="TIGR00229">
    <property type="entry name" value="sensory_box"/>
    <property type="match status" value="1"/>
</dbReference>
<feature type="domain" description="PAS" evidence="5">
    <location>
        <begin position="876"/>
        <end position="923"/>
    </location>
</feature>
<dbReference type="CDD" id="cd01948">
    <property type="entry name" value="EAL"/>
    <property type="match status" value="1"/>
</dbReference>
<comment type="caution">
    <text evidence="9">The sequence shown here is derived from an EMBL/GenBank/DDBJ whole genome shotgun (WGS) entry which is preliminary data.</text>
</comment>
<dbReference type="Gene3D" id="3.30.70.270">
    <property type="match status" value="1"/>
</dbReference>
<dbReference type="InterPro" id="IPR029787">
    <property type="entry name" value="Nucleotide_cyclase"/>
</dbReference>
<dbReference type="InterPro" id="IPR000014">
    <property type="entry name" value="PAS"/>
</dbReference>